<dbReference type="HOGENOM" id="CLU_2824802_0_0_10"/>
<dbReference type="GeneID" id="66551626"/>
<name>A6H1M1_FLAPJ</name>
<dbReference type="RefSeq" id="WP_011964280.1">
    <property type="nucleotide sequence ID" value="NC_009613.3"/>
</dbReference>
<dbReference type="EnsemblBacteria" id="CAL44245">
    <property type="protein sequence ID" value="CAL44245"/>
    <property type="gene ID" value="FP2184"/>
</dbReference>
<dbReference type="AlphaFoldDB" id="A6H1M1"/>
<dbReference type="KEGG" id="fps:FP2184"/>
<proteinExistence type="predicted"/>
<reference evidence="1 2" key="1">
    <citation type="journal article" date="2007" name="Nat. Biotechnol.">
        <title>Complete genome sequence of the fish pathogen Flavobacterium psychrophilum.</title>
        <authorList>
            <person name="Duchaud E."/>
            <person name="Boussaha M."/>
            <person name="Loux V."/>
            <person name="Bernardet J.F."/>
            <person name="Michel C."/>
            <person name="Kerouault B."/>
            <person name="Mondot S."/>
            <person name="Nicolas P."/>
            <person name="Bossy R."/>
            <person name="Caron C."/>
            <person name="Bessieres P."/>
            <person name="Gibrat J.F."/>
            <person name="Claverol S."/>
            <person name="Dumetz F."/>
            <person name="Le Henaff M."/>
            <person name="Benmansour A."/>
        </authorList>
    </citation>
    <scope>NUCLEOTIDE SEQUENCE [LARGE SCALE GENOMIC DNA]</scope>
    <source>
        <strain evidence="2">ATCC 49511 / DSM 21280 / CIP 103535 / JIP02/86</strain>
    </source>
</reference>
<gene>
    <name evidence="1" type="ordered locus">FP2184</name>
</gene>
<sequence>MSKPTFFHHKSKFYNINQIVKFETINVTHHITFSTGEKIEVNTGHLNFKEIISVINPPYGEGYSKN</sequence>
<evidence type="ECO:0000313" key="1">
    <source>
        <dbReference type="EMBL" id="CAL44245.1"/>
    </source>
</evidence>
<accession>A6H1M1</accession>
<evidence type="ECO:0000313" key="2">
    <source>
        <dbReference type="Proteomes" id="UP000006394"/>
    </source>
</evidence>
<keyword evidence="2" id="KW-1185">Reference proteome</keyword>
<dbReference type="PATRIC" id="fig|402612.5.peg.2226"/>
<dbReference type="EMBL" id="AM398681">
    <property type="protein sequence ID" value="CAL44245.1"/>
    <property type="molecule type" value="Genomic_DNA"/>
</dbReference>
<dbReference type="OrthoDB" id="9931345at2"/>
<protein>
    <submittedName>
        <fullName evidence="1">Uncharacterized protein</fullName>
    </submittedName>
</protein>
<dbReference type="Proteomes" id="UP000006394">
    <property type="component" value="Chromosome"/>
</dbReference>
<organism evidence="1 2">
    <name type="scientific">Flavobacterium psychrophilum (strain ATCC 49511 / DSM 21280 / CIP 103535 / JIP02/86)</name>
    <dbReference type="NCBI Taxonomy" id="402612"/>
    <lineage>
        <taxon>Bacteria</taxon>
        <taxon>Pseudomonadati</taxon>
        <taxon>Bacteroidota</taxon>
        <taxon>Flavobacteriia</taxon>
        <taxon>Flavobacteriales</taxon>
        <taxon>Flavobacteriaceae</taxon>
        <taxon>Flavobacterium</taxon>
    </lineage>
</organism>